<organism evidence="2">
    <name type="scientific">Telmatobacter sp. DSM 110680</name>
    <dbReference type="NCBI Taxonomy" id="3036704"/>
    <lineage>
        <taxon>Bacteria</taxon>
        <taxon>Pseudomonadati</taxon>
        <taxon>Acidobacteriota</taxon>
        <taxon>Terriglobia</taxon>
        <taxon>Terriglobales</taxon>
        <taxon>Acidobacteriaceae</taxon>
        <taxon>Telmatobacter</taxon>
    </lineage>
</organism>
<keyword evidence="1" id="KW-0732">Signal</keyword>
<evidence type="ECO:0000256" key="1">
    <source>
        <dbReference type="SAM" id="SignalP"/>
    </source>
</evidence>
<gene>
    <name evidence="2" type="ORF">P8935_21415</name>
</gene>
<feature type="chain" id="PRO_5043436749" evidence="1">
    <location>
        <begin position="19"/>
        <end position="179"/>
    </location>
</feature>
<sequence>MKSLATVLALLVSPLTLAAQNVVKNDQPVVVISGSVLGNNCPIGMHASQGVWDHTIRVRQGQQEQMMQPFGQRIFLSLVDQNPAPIISATVKVRGLTGKNRMLQTESVGSVNGDGMKVMRITFVQKQDGVFSDLYVPGFTSVSSIELLEVSYEDGKVWKIGDSGVCRVKPDGMMLIANH</sequence>
<dbReference type="EMBL" id="CP121196">
    <property type="protein sequence ID" value="XBH17113.1"/>
    <property type="molecule type" value="Genomic_DNA"/>
</dbReference>
<name>A0AAU7DJ62_9BACT</name>
<proteinExistence type="predicted"/>
<dbReference type="RefSeq" id="WP_348262343.1">
    <property type="nucleotide sequence ID" value="NZ_CP121196.1"/>
</dbReference>
<accession>A0AAU7DJ62</accession>
<dbReference type="AlphaFoldDB" id="A0AAU7DJ62"/>
<protein>
    <submittedName>
        <fullName evidence="2">Uncharacterized protein</fullName>
    </submittedName>
</protein>
<evidence type="ECO:0000313" key="2">
    <source>
        <dbReference type="EMBL" id="XBH17113.1"/>
    </source>
</evidence>
<feature type="signal peptide" evidence="1">
    <location>
        <begin position="1"/>
        <end position="18"/>
    </location>
</feature>
<reference evidence="2" key="1">
    <citation type="submission" date="2023-03" db="EMBL/GenBank/DDBJ databases">
        <title>Edaphobacter sp.</title>
        <authorList>
            <person name="Huber K.J."/>
            <person name="Papendorf J."/>
            <person name="Pilke C."/>
            <person name="Bunk B."/>
            <person name="Sproeer C."/>
            <person name="Pester M."/>
        </authorList>
    </citation>
    <scope>NUCLEOTIDE SEQUENCE</scope>
    <source>
        <strain evidence="2">DSM 110680</strain>
    </source>
</reference>